<dbReference type="InterPro" id="IPR006342">
    <property type="entry name" value="FkbM_mtfrase"/>
</dbReference>
<dbReference type="InterPro" id="IPR029063">
    <property type="entry name" value="SAM-dependent_MTases_sf"/>
</dbReference>
<keyword evidence="3" id="KW-1185">Reference proteome</keyword>
<dbReference type="AlphaFoldDB" id="A0A388TAK6"/>
<dbReference type="PANTHER" id="PTHR34203:SF15">
    <property type="entry name" value="SLL1173 PROTEIN"/>
    <property type="match status" value="1"/>
</dbReference>
<protein>
    <submittedName>
        <fullName evidence="2">Methyltransferase FkbM family protein</fullName>
    </submittedName>
</protein>
<keyword evidence="2" id="KW-0808">Transferase</keyword>
<dbReference type="Gene3D" id="3.40.50.150">
    <property type="entry name" value="Vaccinia Virus protein VP39"/>
    <property type="match status" value="1"/>
</dbReference>
<dbReference type="Pfam" id="PF05050">
    <property type="entry name" value="Methyltransf_21"/>
    <property type="match status" value="1"/>
</dbReference>
<organism evidence="2 3">
    <name type="scientific">Termititenax aidoneus</name>
    <dbReference type="NCBI Taxonomy" id="2218524"/>
    <lineage>
        <taxon>Bacteria</taxon>
        <taxon>Bacillati</taxon>
        <taxon>Candidatus Margulisiibacteriota</taxon>
        <taxon>Candidatus Termititenacia</taxon>
        <taxon>Candidatus Termititenacales</taxon>
        <taxon>Candidatus Termititenacaceae</taxon>
        <taxon>Candidatus Termititenax</taxon>
    </lineage>
</organism>
<reference evidence="2 3" key="1">
    <citation type="journal article" date="2019" name="ISME J.">
        <title>Genome analyses of uncultured TG2/ZB3 bacteria in 'Margulisbacteria' specifically attached to ectosymbiotic spirochetes of protists in the termite gut.</title>
        <authorList>
            <person name="Utami Y.D."/>
            <person name="Kuwahara H."/>
            <person name="Igai K."/>
            <person name="Murakami T."/>
            <person name="Sugaya K."/>
            <person name="Morikawa T."/>
            <person name="Nagura Y."/>
            <person name="Yuki M."/>
            <person name="Deevong P."/>
            <person name="Inoue T."/>
            <person name="Kihara K."/>
            <person name="Lo N."/>
            <person name="Yamada A."/>
            <person name="Ohkuma M."/>
            <person name="Hongoh Y."/>
        </authorList>
    </citation>
    <scope>NUCLEOTIDE SEQUENCE [LARGE SCALE GENOMIC DNA]</scope>
    <source>
        <strain evidence="2">NkOx7-01</strain>
    </source>
</reference>
<gene>
    <name evidence="2" type="ORF">NO1_1009</name>
</gene>
<dbReference type="Proteomes" id="UP000269352">
    <property type="component" value="Unassembled WGS sequence"/>
</dbReference>
<proteinExistence type="predicted"/>
<evidence type="ECO:0000259" key="1">
    <source>
        <dbReference type="Pfam" id="PF05050"/>
    </source>
</evidence>
<dbReference type="EMBL" id="BGZN01000016">
    <property type="protein sequence ID" value="GBR73677.1"/>
    <property type="molecule type" value="Genomic_DNA"/>
</dbReference>
<evidence type="ECO:0000313" key="3">
    <source>
        <dbReference type="Proteomes" id="UP000269352"/>
    </source>
</evidence>
<accession>A0A388TAK6</accession>
<name>A0A388TAK6_TERA1</name>
<sequence length="312" mass="36216">MRVNRKWLAFFKKFKSDYDKMGLYENYKKLIRSLDVDSVATVSRVLSHVETVVHKNIGGYADIFTEKEKAEIKLLRKDFGSRIIKISNECFVYKKFFLPINWFEVCVFYNEYGLQKLKTLKSVKNKNIIDAGAFIGDSALVFRQYTNQKVYAFEPVTENYKKMLKTIELNDCADSVIPVQYALGSKKEKKRIYIGNSESSLHELHKKTPFKQSEEIEVITLDDYVREHNLKIGLIKTDLEGAEQDFLKGAENTIKKQKPVLMISIYHSAADFFKIKPMLESWDLGYTFSVRRETDGFALLETTLIAEVLTNK</sequence>
<dbReference type="GO" id="GO:0008168">
    <property type="term" value="F:methyltransferase activity"/>
    <property type="evidence" value="ECO:0007669"/>
    <property type="project" value="UniProtKB-KW"/>
</dbReference>
<comment type="caution">
    <text evidence="2">The sequence shown here is derived from an EMBL/GenBank/DDBJ whole genome shotgun (WGS) entry which is preliminary data.</text>
</comment>
<evidence type="ECO:0000313" key="2">
    <source>
        <dbReference type="EMBL" id="GBR73677.1"/>
    </source>
</evidence>
<keyword evidence="2" id="KW-0489">Methyltransferase</keyword>
<dbReference type="InterPro" id="IPR052514">
    <property type="entry name" value="SAM-dependent_MTase"/>
</dbReference>
<dbReference type="NCBIfam" id="TIGR01444">
    <property type="entry name" value="fkbM_fam"/>
    <property type="match status" value="1"/>
</dbReference>
<feature type="domain" description="Methyltransferase FkbM" evidence="1">
    <location>
        <begin position="130"/>
        <end position="283"/>
    </location>
</feature>
<dbReference type="PANTHER" id="PTHR34203">
    <property type="entry name" value="METHYLTRANSFERASE, FKBM FAMILY PROTEIN"/>
    <property type="match status" value="1"/>
</dbReference>
<dbReference type="GO" id="GO:0032259">
    <property type="term" value="P:methylation"/>
    <property type="evidence" value="ECO:0007669"/>
    <property type="project" value="UniProtKB-KW"/>
</dbReference>
<dbReference type="SUPFAM" id="SSF53335">
    <property type="entry name" value="S-adenosyl-L-methionine-dependent methyltransferases"/>
    <property type="match status" value="1"/>
</dbReference>